<evidence type="ECO:0000313" key="2">
    <source>
        <dbReference type="Proteomes" id="UP001169242"/>
    </source>
</evidence>
<protein>
    <recommendedName>
        <fullName evidence="3">N-acetyltransferase domain-containing protein</fullName>
    </recommendedName>
</protein>
<dbReference type="SUPFAM" id="SSF55729">
    <property type="entry name" value="Acyl-CoA N-acyltransferases (Nat)"/>
    <property type="match status" value="1"/>
</dbReference>
<evidence type="ECO:0008006" key="3">
    <source>
        <dbReference type="Google" id="ProtNLM"/>
    </source>
</evidence>
<reference evidence="1" key="1">
    <citation type="journal article" date="2023" name="Int. J. Syst. Evol. Microbiol.">
        <title>&lt;i&gt;Holtiella tumoricola&lt;/i&gt; gen. nov. sp. nov., isolated from a human clinical sample.</title>
        <authorList>
            <person name="Allen-Vercoe E."/>
            <person name="Daigneault M.C."/>
            <person name="Vancuren S.J."/>
            <person name="Cochrane K."/>
            <person name="O'Neal L.L."/>
            <person name="Sankaranarayanan K."/>
            <person name="Lawson P.A."/>
        </authorList>
    </citation>
    <scope>NUCLEOTIDE SEQUENCE</scope>
    <source>
        <strain evidence="1">CC70A</strain>
    </source>
</reference>
<evidence type="ECO:0000313" key="1">
    <source>
        <dbReference type="EMBL" id="MDA3733961.1"/>
    </source>
</evidence>
<dbReference type="InterPro" id="IPR016181">
    <property type="entry name" value="Acyl_CoA_acyltransferase"/>
</dbReference>
<comment type="caution">
    <text evidence="1">The sequence shown here is derived from an EMBL/GenBank/DDBJ whole genome shotgun (WGS) entry which is preliminary data.</text>
</comment>
<dbReference type="AlphaFoldDB" id="A0AA42DRU2"/>
<gene>
    <name evidence="1" type="ORF">PBV87_21025</name>
</gene>
<dbReference type="Proteomes" id="UP001169242">
    <property type="component" value="Unassembled WGS sequence"/>
</dbReference>
<accession>A0AA42DRU2</accession>
<name>A0AA42DRU2_9FIRM</name>
<sequence>MESEDADSDTDTDKLIGLSEKVYSWSPDKQELSITITYENQRVGYLNAVIMDVGSLKSGGFRDDKLKCQDKEIEEELLTFYKSLSDVLETRVVFYITDFFLEKEYRGMGIGGDILNLLPEWLDTHFPEVNDLYLFPYPLEKSNGKVECVKNVDDKKLLEMRTKLIRFYLSHGLRKTQTQFLYRPVKPAA</sequence>
<dbReference type="Gene3D" id="3.40.630.30">
    <property type="match status" value="1"/>
</dbReference>
<keyword evidence="2" id="KW-1185">Reference proteome</keyword>
<dbReference type="CDD" id="cd04301">
    <property type="entry name" value="NAT_SF"/>
    <property type="match status" value="1"/>
</dbReference>
<dbReference type="EMBL" id="JAQIFT010000069">
    <property type="protein sequence ID" value="MDA3733961.1"/>
    <property type="molecule type" value="Genomic_DNA"/>
</dbReference>
<organism evidence="1 2">
    <name type="scientific">Holtiella tumoricola</name>
    <dbReference type="NCBI Taxonomy" id="3018743"/>
    <lineage>
        <taxon>Bacteria</taxon>
        <taxon>Bacillati</taxon>
        <taxon>Bacillota</taxon>
        <taxon>Clostridia</taxon>
        <taxon>Lachnospirales</taxon>
        <taxon>Cellulosilyticaceae</taxon>
        <taxon>Holtiella</taxon>
    </lineage>
</organism>
<dbReference type="RefSeq" id="WP_271013626.1">
    <property type="nucleotide sequence ID" value="NZ_JAQIFT010000069.1"/>
</dbReference>
<proteinExistence type="predicted"/>